<organism evidence="1 2">
    <name type="scientific">Rhodocollybia butyracea</name>
    <dbReference type="NCBI Taxonomy" id="206335"/>
    <lineage>
        <taxon>Eukaryota</taxon>
        <taxon>Fungi</taxon>
        <taxon>Dikarya</taxon>
        <taxon>Basidiomycota</taxon>
        <taxon>Agaricomycotina</taxon>
        <taxon>Agaricomycetes</taxon>
        <taxon>Agaricomycetidae</taxon>
        <taxon>Agaricales</taxon>
        <taxon>Marasmiineae</taxon>
        <taxon>Omphalotaceae</taxon>
        <taxon>Rhodocollybia</taxon>
    </lineage>
</organism>
<dbReference type="Gene3D" id="3.40.50.1820">
    <property type="entry name" value="alpha/beta hydrolase"/>
    <property type="match status" value="1"/>
</dbReference>
<dbReference type="EMBL" id="JADNRY010000280">
    <property type="protein sequence ID" value="KAF9059789.1"/>
    <property type="molecule type" value="Genomic_DNA"/>
</dbReference>
<dbReference type="AlphaFoldDB" id="A0A9P5P6H9"/>
<keyword evidence="2" id="KW-1185">Reference proteome</keyword>
<protein>
    <submittedName>
        <fullName evidence="1">Uncharacterized protein</fullName>
    </submittedName>
</protein>
<accession>A0A9P5P6H9</accession>
<dbReference type="SUPFAM" id="SSF53474">
    <property type="entry name" value="alpha/beta-Hydrolases"/>
    <property type="match status" value="1"/>
</dbReference>
<comment type="caution">
    <text evidence="1">The sequence shown here is derived from an EMBL/GenBank/DDBJ whole genome shotgun (WGS) entry which is preliminary data.</text>
</comment>
<evidence type="ECO:0000313" key="1">
    <source>
        <dbReference type="EMBL" id="KAF9059789.1"/>
    </source>
</evidence>
<dbReference type="OrthoDB" id="2334691at2759"/>
<reference evidence="1" key="1">
    <citation type="submission" date="2020-11" db="EMBL/GenBank/DDBJ databases">
        <authorList>
            <consortium name="DOE Joint Genome Institute"/>
            <person name="Ahrendt S."/>
            <person name="Riley R."/>
            <person name="Andreopoulos W."/>
            <person name="Labutti K."/>
            <person name="Pangilinan J."/>
            <person name="Ruiz-Duenas F.J."/>
            <person name="Barrasa J.M."/>
            <person name="Sanchez-Garcia M."/>
            <person name="Camarero S."/>
            <person name="Miyauchi S."/>
            <person name="Serrano A."/>
            <person name="Linde D."/>
            <person name="Babiker R."/>
            <person name="Drula E."/>
            <person name="Ayuso-Fernandez I."/>
            <person name="Pacheco R."/>
            <person name="Padilla G."/>
            <person name="Ferreira P."/>
            <person name="Barriuso J."/>
            <person name="Kellner H."/>
            <person name="Castanera R."/>
            <person name="Alfaro M."/>
            <person name="Ramirez L."/>
            <person name="Pisabarro A.G."/>
            <person name="Kuo A."/>
            <person name="Tritt A."/>
            <person name="Lipzen A."/>
            <person name="He G."/>
            <person name="Yan M."/>
            <person name="Ng V."/>
            <person name="Cullen D."/>
            <person name="Martin F."/>
            <person name="Rosso M.-N."/>
            <person name="Henrissat B."/>
            <person name="Hibbett D."/>
            <person name="Martinez A.T."/>
            <person name="Grigoriev I.V."/>
        </authorList>
    </citation>
    <scope>NUCLEOTIDE SEQUENCE</scope>
    <source>
        <strain evidence="1">AH 40177</strain>
    </source>
</reference>
<sequence length="167" mass="18625">MVEQAGQIWQIRTDKFYLHGFSAGGQFVHRFMYLHPDRLAAVSVGAPGRITAPDLHSPWPVGVSNIHSVFSLPAAPNFDQMARIPVQYVIGEKDVGTKMVECMKNPTKFEIEAGGTRVERIKWLKKAWEGVGIRNTELFLVPDVGHDGAKCLPTLEKWLRSQLGRGS</sequence>
<gene>
    <name evidence="1" type="ORF">BDP27DRAFT_1340723</name>
</gene>
<name>A0A9P5P6H9_9AGAR</name>
<dbReference type="Proteomes" id="UP000772434">
    <property type="component" value="Unassembled WGS sequence"/>
</dbReference>
<dbReference type="InterPro" id="IPR029058">
    <property type="entry name" value="AB_hydrolase_fold"/>
</dbReference>
<evidence type="ECO:0000313" key="2">
    <source>
        <dbReference type="Proteomes" id="UP000772434"/>
    </source>
</evidence>
<proteinExistence type="predicted"/>